<comment type="caution">
    <text evidence="1">The sequence shown here is derived from an EMBL/GenBank/DDBJ whole genome shotgun (WGS) entry which is preliminary data.</text>
</comment>
<gene>
    <name evidence="1" type="ORF">CEV33_2190</name>
</gene>
<dbReference type="CDD" id="cd08054">
    <property type="entry name" value="gp6"/>
    <property type="match status" value="1"/>
</dbReference>
<dbReference type="NCBIfam" id="TIGR01560">
    <property type="entry name" value="put_DNA_pack"/>
    <property type="match status" value="1"/>
</dbReference>
<dbReference type="Proteomes" id="UP000216478">
    <property type="component" value="Unassembled WGS sequence"/>
</dbReference>
<dbReference type="InterPro" id="IPR006450">
    <property type="entry name" value="Phage_HK97_gp6-like"/>
</dbReference>
<dbReference type="InterPro" id="IPR021146">
    <property type="entry name" value="Phage_gp6-like_head-tail"/>
</dbReference>
<name>A0A256F796_9HYPH</name>
<organism evidence="1 2">
    <name type="scientific">Brucella grignonensis</name>
    <dbReference type="NCBI Taxonomy" id="94627"/>
    <lineage>
        <taxon>Bacteria</taxon>
        <taxon>Pseudomonadati</taxon>
        <taxon>Pseudomonadota</taxon>
        <taxon>Alphaproteobacteria</taxon>
        <taxon>Hyphomicrobiales</taxon>
        <taxon>Brucellaceae</taxon>
        <taxon>Brucella/Ochrobactrum group</taxon>
        <taxon>Brucella</taxon>
    </lineage>
</organism>
<accession>A0A256F796</accession>
<evidence type="ECO:0000313" key="2">
    <source>
        <dbReference type="Proteomes" id="UP000216478"/>
    </source>
</evidence>
<reference evidence="1 2" key="1">
    <citation type="submission" date="2017-07" db="EMBL/GenBank/DDBJ databases">
        <title>Phylogenetic study on the rhizospheric bacterium Ochrobactrum sp. A44.</title>
        <authorList>
            <person name="Krzyzanowska D.M."/>
            <person name="Ossowicki A."/>
            <person name="Rajewska M."/>
            <person name="Maciag T."/>
            <person name="Kaczynski Z."/>
            <person name="Czerwicka M."/>
            <person name="Jafra S."/>
        </authorList>
    </citation>
    <scope>NUCLEOTIDE SEQUENCE [LARGE SCALE GENOMIC DNA]</scope>
    <source>
        <strain evidence="1 2">OgA9a</strain>
    </source>
</reference>
<dbReference type="AlphaFoldDB" id="A0A256F796"/>
<proteinExistence type="predicted"/>
<dbReference type="Gene3D" id="1.10.3230.30">
    <property type="entry name" value="Phage gp6-like head-tail connector protein"/>
    <property type="match status" value="1"/>
</dbReference>
<sequence length="91" mass="10281">MNLLGAEIDAEFLQHKIDAAESFIQAYIGRKFSDIPEVGADLKEAVLQLAAHLYEHREAVLIGVNANELPYGVGEMIRHYRLEWFGEDHGE</sequence>
<dbReference type="EMBL" id="NNRL01000163">
    <property type="protein sequence ID" value="OYR10725.1"/>
    <property type="molecule type" value="Genomic_DNA"/>
</dbReference>
<keyword evidence="2" id="KW-1185">Reference proteome</keyword>
<dbReference type="Pfam" id="PF05135">
    <property type="entry name" value="Phage_connect_1"/>
    <property type="match status" value="1"/>
</dbReference>
<protein>
    <submittedName>
        <fullName evidence="1">Phage gp6-like head-tail connector family protein</fullName>
    </submittedName>
</protein>
<evidence type="ECO:0000313" key="1">
    <source>
        <dbReference type="EMBL" id="OYR10725.1"/>
    </source>
</evidence>